<dbReference type="Pfam" id="PF00400">
    <property type="entry name" value="WD40"/>
    <property type="match status" value="4"/>
</dbReference>
<protein>
    <recommendedName>
        <fullName evidence="6">Serine-threonine kinase receptor-associated protein</fullName>
    </recommendedName>
</protein>
<dbReference type="Proteomes" id="UP001316803">
    <property type="component" value="Unassembled WGS sequence"/>
</dbReference>
<evidence type="ECO:0000256" key="1">
    <source>
        <dbReference type="ARBA" id="ARBA00022574"/>
    </source>
</evidence>
<dbReference type="GO" id="GO:0003723">
    <property type="term" value="F:RNA binding"/>
    <property type="evidence" value="ECO:0007669"/>
    <property type="project" value="TreeGrafter"/>
</dbReference>
<organism evidence="8 9">
    <name type="scientific">Knufia fluminis</name>
    <dbReference type="NCBI Taxonomy" id="191047"/>
    <lineage>
        <taxon>Eukaryota</taxon>
        <taxon>Fungi</taxon>
        <taxon>Dikarya</taxon>
        <taxon>Ascomycota</taxon>
        <taxon>Pezizomycotina</taxon>
        <taxon>Eurotiomycetes</taxon>
        <taxon>Chaetothyriomycetidae</taxon>
        <taxon>Chaetothyriales</taxon>
        <taxon>Trichomeriaceae</taxon>
        <taxon>Knufia</taxon>
    </lineage>
</organism>
<evidence type="ECO:0000313" key="8">
    <source>
        <dbReference type="EMBL" id="KAK5953833.1"/>
    </source>
</evidence>
<dbReference type="Gene3D" id="2.130.10.10">
    <property type="entry name" value="YVTN repeat-like/Quinoprotein amine dehydrogenase"/>
    <property type="match status" value="2"/>
</dbReference>
<dbReference type="CDD" id="cd00200">
    <property type="entry name" value="WD40"/>
    <property type="match status" value="1"/>
</dbReference>
<dbReference type="EMBL" id="JAKLMC020000010">
    <property type="protein sequence ID" value="KAK5953833.1"/>
    <property type="molecule type" value="Genomic_DNA"/>
</dbReference>
<reference evidence="8 9" key="1">
    <citation type="submission" date="2022-12" db="EMBL/GenBank/DDBJ databases">
        <title>Genomic features and morphological characterization of a novel Knufia sp. strain isolated from spacecraft assembly facility.</title>
        <authorList>
            <person name="Teixeira M."/>
            <person name="Chander A.M."/>
            <person name="Stajich J.E."/>
            <person name="Venkateswaran K."/>
        </authorList>
    </citation>
    <scope>NUCLEOTIDE SEQUENCE [LARGE SCALE GENOMIC DNA]</scope>
    <source>
        <strain evidence="8 9">FJI-L2-BK-P2</strain>
    </source>
</reference>
<evidence type="ECO:0000256" key="2">
    <source>
        <dbReference type="ARBA" id="ARBA00022664"/>
    </source>
</evidence>
<keyword evidence="4" id="KW-0508">mRNA splicing</keyword>
<comment type="caution">
    <text evidence="8">The sequence shown here is derived from an EMBL/GenBank/DDBJ whole genome shotgun (WGS) entry which is preliminary data.</text>
</comment>
<dbReference type="SUPFAM" id="SSF50978">
    <property type="entry name" value="WD40 repeat-like"/>
    <property type="match status" value="1"/>
</dbReference>
<evidence type="ECO:0000256" key="3">
    <source>
        <dbReference type="ARBA" id="ARBA00022737"/>
    </source>
</evidence>
<dbReference type="GO" id="GO:0032797">
    <property type="term" value="C:SMN complex"/>
    <property type="evidence" value="ECO:0007669"/>
    <property type="project" value="TreeGrafter"/>
</dbReference>
<evidence type="ECO:0000256" key="7">
    <source>
        <dbReference type="PROSITE-ProRule" id="PRU00221"/>
    </source>
</evidence>
<dbReference type="PANTHER" id="PTHR19877">
    <property type="entry name" value="EUKARYOTIC TRANSLATION INITIATION FACTOR 3 SUBUNIT I"/>
    <property type="match status" value="1"/>
</dbReference>
<dbReference type="PROSITE" id="PS50294">
    <property type="entry name" value="WD_REPEATS_REGION"/>
    <property type="match status" value="3"/>
</dbReference>
<comment type="similarity">
    <text evidence="5">Belongs to the WD repeat STRAP family.</text>
</comment>
<keyword evidence="1 7" id="KW-0853">WD repeat</keyword>
<name>A0AAN8EX09_9EURO</name>
<feature type="repeat" description="WD" evidence="7">
    <location>
        <begin position="59"/>
        <end position="100"/>
    </location>
</feature>
<dbReference type="AlphaFoldDB" id="A0AAN8EX09"/>
<keyword evidence="2" id="KW-0507">mRNA processing</keyword>
<feature type="repeat" description="WD" evidence="7">
    <location>
        <begin position="163"/>
        <end position="204"/>
    </location>
</feature>
<dbReference type="InterPro" id="IPR015943">
    <property type="entry name" value="WD40/YVTN_repeat-like_dom_sf"/>
</dbReference>
<feature type="repeat" description="WD" evidence="7">
    <location>
        <begin position="294"/>
        <end position="326"/>
    </location>
</feature>
<evidence type="ECO:0000256" key="5">
    <source>
        <dbReference type="ARBA" id="ARBA00038394"/>
    </source>
</evidence>
<dbReference type="SMART" id="SM00320">
    <property type="entry name" value="WD40"/>
    <property type="match status" value="6"/>
</dbReference>
<keyword evidence="3" id="KW-0677">Repeat</keyword>
<dbReference type="InterPro" id="IPR036322">
    <property type="entry name" value="WD40_repeat_dom_sf"/>
</dbReference>
<dbReference type="InterPro" id="IPR001680">
    <property type="entry name" value="WD40_rpt"/>
</dbReference>
<evidence type="ECO:0000313" key="9">
    <source>
        <dbReference type="Proteomes" id="UP001316803"/>
    </source>
</evidence>
<dbReference type="InterPro" id="IPR020472">
    <property type="entry name" value="WD40_PAC1"/>
</dbReference>
<dbReference type="PRINTS" id="PR00320">
    <property type="entry name" value="GPROTEINBRPT"/>
</dbReference>
<evidence type="ECO:0000256" key="4">
    <source>
        <dbReference type="ARBA" id="ARBA00023187"/>
    </source>
</evidence>
<sequence>MATEIPRAMPLTAHGHSRPVTHLHFSHLVDESDSYLISACKDNNPMLRDGVTGDWIGTFIGHKGAVWSSRLSSDGALAATGSADFTARIWDPSTGECLHVLNHNHIVKSVAFPIQIKPQFLATGGLEKKLRIFDLSQGIGGIPSPDGGAASPSSNLQGMEIGAGAHTASIRSVVWNVDYNIITTAAEDKTIRWWDLRAQRMIRGFSTDRDIMSCELSTNMAGDPNHAVLSAATGDTVYFFDANRPGDLMKSTKFDYEIASVAVNPKAGRFVTGGHKDFWVRVYDYETEKELDVQKGHHGPVWTMAFAPDGKVLASGSEDGTVKLWKHCQGPHGLWP</sequence>
<evidence type="ECO:0000256" key="6">
    <source>
        <dbReference type="ARBA" id="ARBA00040390"/>
    </source>
</evidence>
<gene>
    <name evidence="8" type="ORF">OHC33_005103</name>
</gene>
<accession>A0AAN8EX09</accession>
<keyword evidence="9" id="KW-1185">Reference proteome</keyword>
<proteinExistence type="inferred from homology"/>
<dbReference type="PROSITE" id="PS50082">
    <property type="entry name" value="WD_REPEATS_2"/>
    <property type="match status" value="3"/>
</dbReference>
<dbReference type="GO" id="GO:0000387">
    <property type="term" value="P:spliceosomal snRNP assembly"/>
    <property type="evidence" value="ECO:0007669"/>
    <property type="project" value="TreeGrafter"/>
</dbReference>
<dbReference type="PANTHER" id="PTHR19877:SF13">
    <property type="entry name" value="SERINE-THREONINE KINASE RECEPTOR-ASSOCIATED PROTEIN"/>
    <property type="match status" value="1"/>
</dbReference>